<dbReference type="Pfam" id="PF09724">
    <property type="entry name" value="Dcc1"/>
    <property type="match status" value="2"/>
</dbReference>
<dbReference type="AlphaFoldDB" id="A0A6G1HKQ2"/>
<evidence type="ECO:0000313" key="4">
    <source>
        <dbReference type="EMBL" id="KAF2396572.1"/>
    </source>
</evidence>
<keyword evidence="5" id="KW-1185">Reference proteome</keyword>
<dbReference type="InterPro" id="IPR019128">
    <property type="entry name" value="Dcc1"/>
</dbReference>
<organism evidence="4 5">
    <name type="scientific">Trichodelitschia bisporula</name>
    <dbReference type="NCBI Taxonomy" id="703511"/>
    <lineage>
        <taxon>Eukaryota</taxon>
        <taxon>Fungi</taxon>
        <taxon>Dikarya</taxon>
        <taxon>Ascomycota</taxon>
        <taxon>Pezizomycotina</taxon>
        <taxon>Dothideomycetes</taxon>
        <taxon>Dothideomycetes incertae sedis</taxon>
        <taxon>Phaeotrichales</taxon>
        <taxon>Phaeotrichaceae</taxon>
        <taxon>Trichodelitschia</taxon>
    </lineage>
</organism>
<gene>
    <name evidence="4" type="ORF">EJ06DRAFT_524543</name>
</gene>
<dbReference type="OrthoDB" id="5199543at2759"/>
<dbReference type="PANTHER" id="PTHR13395:SF6">
    <property type="entry name" value="SISTER CHROMATID COHESION PROTEIN DCC1"/>
    <property type="match status" value="1"/>
</dbReference>
<dbReference type="Proteomes" id="UP000799640">
    <property type="component" value="Unassembled WGS sequence"/>
</dbReference>
<keyword evidence="2" id="KW-0235">DNA replication</keyword>
<dbReference type="GO" id="GO:0034088">
    <property type="term" value="P:maintenance of mitotic sister chromatid cohesion"/>
    <property type="evidence" value="ECO:0007669"/>
    <property type="project" value="TreeGrafter"/>
</dbReference>
<evidence type="ECO:0000313" key="5">
    <source>
        <dbReference type="Proteomes" id="UP000799640"/>
    </source>
</evidence>
<dbReference type="GO" id="GO:0031390">
    <property type="term" value="C:Ctf18 RFC-like complex"/>
    <property type="evidence" value="ECO:0007669"/>
    <property type="project" value="InterPro"/>
</dbReference>
<evidence type="ECO:0000256" key="1">
    <source>
        <dbReference type="ARBA" id="ARBA00007017"/>
    </source>
</evidence>
<dbReference type="GO" id="GO:0000775">
    <property type="term" value="C:chromosome, centromeric region"/>
    <property type="evidence" value="ECO:0007669"/>
    <property type="project" value="TreeGrafter"/>
</dbReference>
<sequence length="286" mass="31421">MTTFALATHLTNVRLLELPQELLDLLTSPNCPKLHLRSATPSAPAVLTTDKRTYPLRQIQTSNTLFLLQPTSPTTYTPGKPLRTPAGSPTSLHDLESRAPLSIRDLHDAWTALCAYVKDGYAVRPSAAALLALWRRIKSAAEGAGWNLEEGFSEDDLFNEFDLDASDAIESEMFDAVMKRIGECHYKEGWWMIPRPKATTWVAQLVLEASGGSMPTDLFVARWREAMGGWGDGLAAASIGDITTHPTPTTIALKPECRLSPAPAAKEEPATTGKRKWHEKFGKGRK</sequence>
<protein>
    <submittedName>
        <fullName evidence="4">Uncharacterized protein</fullName>
    </submittedName>
</protein>
<dbReference type="EMBL" id="ML996706">
    <property type="protein sequence ID" value="KAF2396572.1"/>
    <property type="molecule type" value="Genomic_DNA"/>
</dbReference>
<comment type="similarity">
    <text evidence="1">Belongs to the DCC1 family.</text>
</comment>
<feature type="region of interest" description="Disordered" evidence="3">
    <location>
        <begin position="256"/>
        <end position="286"/>
    </location>
</feature>
<reference evidence="4" key="1">
    <citation type="journal article" date="2020" name="Stud. Mycol.">
        <title>101 Dothideomycetes genomes: a test case for predicting lifestyles and emergence of pathogens.</title>
        <authorList>
            <person name="Haridas S."/>
            <person name="Albert R."/>
            <person name="Binder M."/>
            <person name="Bloem J."/>
            <person name="Labutti K."/>
            <person name="Salamov A."/>
            <person name="Andreopoulos B."/>
            <person name="Baker S."/>
            <person name="Barry K."/>
            <person name="Bills G."/>
            <person name="Bluhm B."/>
            <person name="Cannon C."/>
            <person name="Castanera R."/>
            <person name="Culley D."/>
            <person name="Daum C."/>
            <person name="Ezra D."/>
            <person name="Gonzalez J."/>
            <person name="Henrissat B."/>
            <person name="Kuo A."/>
            <person name="Liang C."/>
            <person name="Lipzen A."/>
            <person name="Lutzoni F."/>
            <person name="Magnuson J."/>
            <person name="Mondo S."/>
            <person name="Nolan M."/>
            <person name="Ohm R."/>
            <person name="Pangilinan J."/>
            <person name="Park H.-J."/>
            <person name="Ramirez L."/>
            <person name="Alfaro M."/>
            <person name="Sun H."/>
            <person name="Tritt A."/>
            <person name="Yoshinaga Y."/>
            <person name="Zwiers L.-H."/>
            <person name="Turgeon B."/>
            <person name="Goodwin S."/>
            <person name="Spatafora J."/>
            <person name="Crous P."/>
            <person name="Grigoriev I."/>
        </authorList>
    </citation>
    <scope>NUCLEOTIDE SEQUENCE</scope>
    <source>
        <strain evidence="4">CBS 262.69</strain>
    </source>
</reference>
<dbReference type="PANTHER" id="PTHR13395">
    <property type="entry name" value="SISTER CHROMATID COHESION PROTEIN DCC1-RELATED"/>
    <property type="match status" value="1"/>
</dbReference>
<name>A0A6G1HKQ2_9PEZI</name>
<proteinExistence type="inferred from homology"/>
<accession>A0A6G1HKQ2</accession>
<evidence type="ECO:0000256" key="2">
    <source>
        <dbReference type="ARBA" id="ARBA00022705"/>
    </source>
</evidence>
<dbReference type="GO" id="GO:0000785">
    <property type="term" value="C:chromatin"/>
    <property type="evidence" value="ECO:0007669"/>
    <property type="project" value="TreeGrafter"/>
</dbReference>
<dbReference type="GO" id="GO:0006260">
    <property type="term" value="P:DNA replication"/>
    <property type="evidence" value="ECO:0007669"/>
    <property type="project" value="UniProtKB-KW"/>
</dbReference>
<evidence type="ECO:0000256" key="3">
    <source>
        <dbReference type="SAM" id="MobiDB-lite"/>
    </source>
</evidence>